<evidence type="ECO:0000259" key="1">
    <source>
        <dbReference type="Pfam" id="PF00561"/>
    </source>
</evidence>
<name>A0A7W6FZI5_9SPHN</name>
<comment type="caution">
    <text evidence="2">The sequence shown here is derived from an EMBL/GenBank/DDBJ whole genome shotgun (WGS) entry which is preliminary data.</text>
</comment>
<organism evidence="2 3">
    <name type="scientific">Novosphingobium fluoreni</name>
    <dbReference type="NCBI Taxonomy" id="1391222"/>
    <lineage>
        <taxon>Bacteria</taxon>
        <taxon>Pseudomonadati</taxon>
        <taxon>Pseudomonadota</taxon>
        <taxon>Alphaproteobacteria</taxon>
        <taxon>Sphingomonadales</taxon>
        <taxon>Sphingomonadaceae</taxon>
        <taxon>Novosphingobium</taxon>
    </lineage>
</organism>
<accession>A0A7W6FZI5</accession>
<dbReference type="SUPFAM" id="SSF53474">
    <property type="entry name" value="alpha/beta-Hydrolases"/>
    <property type="match status" value="1"/>
</dbReference>
<dbReference type="PANTHER" id="PTHR43798">
    <property type="entry name" value="MONOACYLGLYCEROL LIPASE"/>
    <property type="match status" value="1"/>
</dbReference>
<dbReference type="Gene3D" id="3.40.50.1820">
    <property type="entry name" value="alpha/beta hydrolase"/>
    <property type="match status" value="1"/>
</dbReference>
<dbReference type="GO" id="GO:0016020">
    <property type="term" value="C:membrane"/>
    <property type="evidence" value="ECO:0007669"/>
    <property type="project" value="TreeGrafter"/>
</dbReference>
<dbReference type="Pfam" id="PF00561">
    <property type="entry name" value="Abhydrolase_1"/>
    <property type="match status" value="1"/>
</dbReference>
<dbReference type="EMBL" id="JACIDY010000008">
    <property type="protein sequence ID" value="MBB3941388.1"/>
    <property type="molecule type" value="Genomic_DNA"/>
</dbReference>
<dbReference type="PRINTS" id="PR00111">
    <property type="entry name" value="ABHYDROLASE"/>
</dbReference>
<dbReference type="InterPro" id="IPR029058">
    <property type="entry name" value="AB_hydrolase_fold"/>
</dbReference>
<dbReference type="AlphaFoldDB" id="A0A7W6FZI5"/>
<dbReference type="PANTHER" id="PTHR43798:SF33">
    <property type="entry name" value="HYDROLASE, PUTATIVE (AFU_ORTHOLOGUE AFUA_2G14860)-RELATED"/>
    <property type="match status" value="1"/>
</dbReference>
<dbReference type="Proteomes" id="UP000561459">
    <property type="component" value="Unassembled WGS sequence"/>
</dbReference>
<gene>
    <name evidence="2" type="ORF">GGR39_003064</name>
</gene>
<keyword evidence="3" id="KW-1185">Reference proteome</keyword>
<dbReference type="InterPro" id="IPR050266">
    <property type="entry name" value="AB_hydrolase_sf"/>
</dbReference>
<protein>
    <submittedName>
        <fullName evidence="2">Pimeloyl-ACP methyl ester carboxylesterase</fullName>
    </submittedName>
</protein>
<reference evidence="2 3" key="1">
    <citation type="submission" date="2020-08" db="EMBL/GenBank/DDBJ databases">
        <title>Genomic Encyclopedia of Type Strains, Phase IV (KMG-IV): sequencing the most valuable type-strain genomes for metagenomic binning, comparative biology and taxonomic classification.</title>
        <authorList>
            <person name="Goeker M."/>
        </authorList>
    </citation>
    <scope>NUCLEOTIDE SEQUENCE [LARGE SCALE GENOMIC DNA]</scope>
    <source>
        <strain evidence="2 3">DSM 27568</strain>
    </source>
</reference>
<dbReference type="InterPro" id="IPR000073">
    <property type="entry name" value="AB_hydrolase_1"/>
</dbReference>
<proteinExistence type="predicted"/>
<feature type="domain" description="AB hydrolase-1" evidence="1">
    <location>
        <begin position="28"/>
        <end position="262"/>
    </location>
</feature>
<evidence type="ECO:0000313" key="2">
    <source>
        <dbReference type="EMBL" id="MBB3941388.1"/>
    </source>
</evidence>
<evidence type="ECO:0000313" key="3">
    <source>
        <dbReference type="Proteomes" id="UP000561459"/>
    </source>
</evidence>
<sequence length="276" mass="31021">MKLAFCQNYVDAGGIRTRYVEAGPKDAPVVLMIHGTGSSWECFCATLSSHSEHFRCIAIDMAGSGFSDRPDEPYEIGFYVNHVLAFMDALGIEKASFIGVSLGAWVTSRLVVDHPERVEKVTLLAPSGLIINNATMTRTKSVRNAAVDDPSWENIRPVFNSILYKEEDRLADLVQVRQAIYREPNMKMAMNNILVLQNADVRERNLVTEEEWRGVDKPIFIILAPDDNPDYTTTGKRIAELAPNVRTLTIEKVKHWAHFEAPDIFNPANLEFLLGR</sequence>